<dbReference type="STRING" id="638303.Thal_0877"/>
<evidence type="ECO:0000256" key="9">
    <source>
        <dbReference type="SAM" id="Phobius"/>
    </source>
</evidence>
<dbReference type="GO" id="GO:0017038">
    <property type="term" value="P:protein import"/>
    <property type="evidence" value="ECO:0007669"/>
    <property type="project" value="TreeGrafter"/>
</dbReference>
<comment type="subcellular location">
    <subcellularLocation>
        <location evidence="1">Cell membrane</location>
        <topology evidence="1">Multi-pass membrane protein</topology>
    </subcellularLocation>
    <subcellularLocation>
        <location evidence="8">Membrane</location>
        <topology evidence="8">Multi-pass membrane protein</topology>
    </subcellularLocation>
</comment>
<feature type="transmembrane region" description="Helical" evidence="9">
    <location>
        <begin position="113"/>
        <end position="140"/>
    </location>
</feature>
<dbReference type="PANTHER" id="PTHR30625:SF15">
    <property type="entry name" value="BIOPOLYMER TRANSPORT PROTEIN EXBB"/>
    <property type="match status" value="1"/>
</dbReference>
<evidence type="ECO:0000313" key="11">
    <source>
        <dbReference type="EMBL" id="ADC89509.1"/>
    </source>
</evidence>
<evidence type="ECO:0000256" key="1">
    <source>
        <dbReference type="ARBA" id="ARBA00004651"/>
    </source>
</evidence>
<keyword evidence="12" id="KW-1185">Reference proteome</keyword>
<keyword evidence="2 8" id="KW-0813">Transport</keyword>
<evidence type="ECO:0000256" key="4">
    <source>
        <dbReference type="ARBA" id="ARBA00022692"/>
    </source>
</evidence>
<dbReference type="InterPro" id="IPR002898">
    <property type="entry name" value="MotA_ExbB_proton_chnl"/>
</dbReference>
<evidence type="ECO:0000256" key="6">
    <source>
        <dbReference type="ARBA" id="ARBA00022989"/>
    </source>
</evidence>
<feature type="transmembrane region" description="Helical" evidence="9">
    <location>
        <begin position="12"/>
        <end position="33"/>
    </location>
</feature>
<feature type="domain" description="MotA/TolQ/ExbB proton channel" evidence="10">
    <location>
        <begin position="71"/>
        <end position="192"/>
    </location>
</feature>
<dbReference type="PANTHER" id="PTHR30625">
    <property type="entry name" value="PROTEIN TOLQ"/>
    <property type="match status" value="1"/>
</dbReference>
<feature type="transmembrane region" description="Helical" evidence="9">
    <location>
        <begin position="160"/>
        <end position="180"/>
    </location>
</feature>
<gene>
    <name evidence="11" type="ordered locus">Thal_0877</name>
</gene>
<evidence type="ECO:0000256" key="5">
    <source>
        <dbReference type="ARBA" id="ARBA00022927"/>
    </source>
</evidence>
<keyword evidence="5 8" id="KW-0653">Protein transport</keyword>
<comment type="similarity">
    <text evidence="8">Belongs to the exbB/tolQ family.</text>
</comment>
<reference evidence="12" key="1">
    <citation type="journal article" date="2010" name="Stand. Genomic Sci.">
        <title>Complete genome sequence of Thermocrinis albus type strain (HI 11/12T).</title>
        <authorList>
            <person name="Wirth R."/>
            <person name="Sikorski J."/>
            <person name="Brambilla E."/>
            <person name="Misra M."/>
            <person name="Lapidus A."/>
            <person name="Copeland A."/>
            <person name="Nolan M."/>
            <person name="Lucas S."/>
            <person name="Chen F."/>
            <person name="Tice H."/>
            <person name="Cheng J.F."/>
            <person name="Han C."/>
            <person name="Detter J.C."/>
            <person name="Tapia R."/>
            <person name="Bruce D."/>
            <person name="Goodwin L."/>
            <person name="Pitluck S."/>
            <person name="Pati A."/>
            <person name="Anderson I."/>
            <person name="Ivanova N."/>
            <person name="Mavromatis K."/>
            <person name="Mikhailova N."/>
            <person name="Chen A."/>
            <person name="Palaniappan K."/>
            <person name="Bilek Y."/>
            <person name="Hader T."/>
            <person name="Land M."/>
            <person name="Hauser L."/>
            <person name="Chang Y.J."/>
            <person name="Jeffries C.D."/>
            <person name="Tindall B.J."/>
            <person name="Rohde M."/>
            <person name="Goker M."/>
            <person name="Bristow J."/>
            <person name="Eisen J.A."/>
            <person name="Markowitz V."/>
            <person name="Hugenholtz P."/>
            <person name="Kyrpides N.C."/>
            <person name="Klenk H.P."/>
        </authorList>
    </citation>
    <scope>NUCLEOTIDE SEQUENCE [LARGE SCALE GENOMIC DNA]</scope>
    <source>
        <strain evidence="12">DSM 14484 / JCM 11386 / HI 11/12</strain>
    </source>
</reference>
<dbReference type="eggNOG" id="COG0811">
    <property type="taxonomic scope" value="Bacteria"/>
</dbReference>
<dbReference type="OrthoDB" id="4045at2"/>
<organism evidence="11 12">
    <name type="scientific">Thermocrinis albus (strain DSM 14484 / JCM 11386 / HI 11/12)</name>
    <dbReference type="NCBI Taxonomy" id="638303"/>
    <lineage>
        <taxon>Bacteria</taxon>
        <taxon>Pseudomonadati</taxon>
        <taxon>Aquificota</taxon>
        <taxon>Aquificia</taxon>
        <taxon>Aquificales</taxon>
        <taxon>Aquificaceae</taxon>
        <taxon>Thermocrinis</taxon>
    </lineage>
</organism>
<accession>D3SL79</accession>
<dbReference type="KEGG" id="tal:Thal_0877"/>
<keyword evidence="7 9" id="KW-0472">Membrane</keyword>
<dbReference type="InterPro" id="IPR050790">
    <property type="entry name" value="ExbB/TolQ_transport"/>
</dbReference>
<evidence type="ECO:0000256" key="2">
    <source>
        <dbReference type="ARBA" id="ARBA00022448"/>
    </source>
</evidence>
<protein>
    <submittedName>
        <fullName evidence="11">MotA/TolQ/ExbB proton channel</fullName>
    </submittedName>
</protein>
<keyword evidence="3" id="KW-1003">Cell membrane</keyword>
<dbReference type="GO" id="GO:0005886">
    <property type="term" value="C:plasma membrane"/>
    <property type="evidence" value="ECO:0007669"/>
    <property type="project" value="UniProtKB-SubCell"/>
</dbReference>
<dbReference type="Proteomes" id="UP000002043">
    <property type="component" value="Chromosome"/>
</dbReference>
<proteinExistence type="inferred from homology"/>
<dbReference type="EMBL" id="CP001931">
    <property type="protein sequence ID" value="ADC89509.1"/>
    <property type="molecule type" value="Genomic_DNA"/>
</dbReference>
<dbReference type="Pfam" id="PF01618">
    <property type="entry name" value="MotA_ExbB"/>
    <property type="match status" value="1"/>
</dbReference>
<keyword evidence="6 9" id="KW-1133">Transmembrane helix</keyword>
<evidence type="ECO:0000256" key="7">
    <source>
        <dbReference type="ARBA" id="ARBA00023136"/>
    </source>
</evidence>
<evidence type="ECO:0000256" key="8">
    <source>
        <dbReference type="RuleBase" id="RU004057"/>
    </source>
</evidence>
<dbReference type="AlphaFoldDB" id="D3SL79"/>
<evidence type="ECO:0000313" key="12">
    <source>
        <dbReference type="Proteomes" id="UP000002043"/>
    </source>
</evidence>
<evidence type="ECO:0000259" key="10">
    <source>
        <dbReference type="Pfam" id="PF01618"/>
    </source>
</evidence>
<evidence type="ECO:0000256" key="3">
    <source>
        <dbReference type="ARBA" id="ARBA00022475"/>
    </source>
</evidence>
<sequence length="203" mass="22201">MPLLDLLQKGGLAVYVLLFLSVISWAIVIERLLNLRPSIFLSRSFKDLKTLLAGGDTEGAIKLLSLDSSVASRILLRILEDYRTGRISKEDLMRALQEELDLVMPKLEKNIPLLSAIASLAPLVGLFGTITGLIKVFSAFSIEQGEQALRLLSSGIGEALVSAAVGLAVAIPALFFYWVFRILAGNILDRLEEELSQVLRVIP</sequence>
<dbReference type="HOGENOM" id="CLU_053325_2_2_0"/>
<name>D3SL79_THEAH</name>
<keyword evidence="4 9" id="KW-0812">Transmembrane</keyword>